<dbReference type="AlphaFoldDB" id="A0A4C1S844"/>
<organism evidence="2 3">
    <name type="scientific">Eumeta variegata</name>
    <name type="common">Bagworm moth</name>
    <name type="synonym">Eumeta japonica</name>
    <dbReference type="NCBI Taxonomy" id="151549"/>
    <lineage>
        <taxon>Eukaryota</taxon>
        <taxon>Metazoa</taxon>
        <taxon>Ecdysozoa</taxon>
        <taxon>Arthropoda</taxon>
        <taxon>Hexapoda</taxon>
        <taxon>Insecta</taxon>
        <taxon>Pterygota</taxon>
        <taxon>Neoptera</taxon>
        <taxon>Endopterygota</taxon>
        <taxon>Lepidoptera</taxon>
        <taxon>Glossata</taxon>
        <taxon>Ditrysia</taxon>
        <taxon>Tineoidea</taxon>
        <taxon>Psychidae</taxon>
        <taxon>Oiketicinae</taxon>
        <taxon>Eumeta</taxon>
    </lineage>
</organism>
<name>A0A4C1S844_EUMVA</name>
<keyword evidence="3" id="KW-1185">Reference proteome</keyword>
<protein>
    <submittedName>
        <fullName evidence="2">Uncharacterized protein</fullName>
    </submittedName>
</protein>
<comment type="caution">
    <text evidence="2">The sequence shown here is derived from an EMBL/GenBank/DDBJ whole genome shotgun (WGS) entry which is preliminary data.</text>
</comment>
<proteinExistence type="predicted"/>
<evidence type="ECO:0000256" key="1">
    <source>
        <dbReference type="SAM" id="MobiDB-lite"/>
    </source>
</evidence>
<dbReference type="Proteomes" id="UP000299102">
    <property type="component" value="Unassembled WGS sequence"/>
</dbReference>
<feature type="non-terminal residue" evidence="2">
    <location>
        <position position="1"/>
    </location>
</feature>
<accession>A0A4C1S844</accession>
<evidence type="ECO:0000313" key="2">
    <source>
        <dbReference type="EMBL" id="GBO98421.1"/>
    </source>
</evidence>
<sequence>YFWFQVVYTSLFIRGNENFYPILRSNLRPTRGGRCMSFQIFRVRLTRERAHFTGRANLLFVTAPLTALVDDPQPASGQRGGHTLKTRKERAPE</sequence>
<gene>
    <name evidence="2" type="ORF">EVAR_67976_1</name>
</gene>
<reference evidence="2 3" key="1">
    <citation type="journal article" date="2019" name="Commun. Biol.">
        <title>The bagworm genome reveals a unique fibroin gene that provides high tensile strength.</title>
        <authorList>
            <person name="Kono N."/>
            <person name="Nakamura H."/>
            <person name="Ohtoshi R."/>
            <person name="Tomita M."/>
            <person name="Numata K."/>
            <person name="Arakawa K."/>
        </authorList>
    </citation>
    <scope>NUCLEOTIDE SEQUENCE [LARGE SCALE GENOMIC DNA]</scope>
</reference>
<feature type="region of interest" description="Disordered" evidence="1">
    <location>
        <begin position="70"/>
        <end position="93"/>
    </location>
</feature>
<feature type="compositionally biased region" description="Basic residues" evidence="1">
    <location>
        <begin position="82"/>
        <end position="93"/>
    </location>
</feature>
<evidence type="ECO:0000313" key="3">
    <source>
        <dbReference type="Proteomes" id="UP000299102"/>
    </source>
</evidence>
<dbReference type="EMBL" id="BGZK01003188">
    <property type="protein sequence ID" value="GBO98421.1"/>
    <property type="molecule type" value="Genomic_DNA"/>
</dbReference>